<gene>
    <name evidence="1" type="ORF">BVRB_6g141720</name>
</gene>
<protein>
    <submittedName>
        <fullName evidence="1">Uncharacterized protein</fullName>
    </submittedName>
</protein>
<dbReference type="EMBL" id="KQ090117">
    <property type="protein sequence ID" value="KMT08305.1"/>
    <property type="molecule type" value="Genomic_DNA"/>
</dbReference>
<name>A0A0J8C3D7_BETVV</name>
<evidence type="ECO:0000313" key="1">
    <source>
        <dbReference type="EMBL" id="KMT08305.1"/>
    </source>
</evidence>
<dbReference type="AlphaFoldDB" id="A0A0J8C3D7"/>
<sequence>MYSELLIRFRRVTAVVRPPNLLVLLRRLGEGCTILALLRRIFSSSSVALTSEHFHLNYKNSQSPDVKSRRN</sequence>
<dbReference type="Gramene" id="KMT08305">
    <property type="protein sequence ID" value="KMT08305"/>
    <property type="gene ID" value="BVRB_6g141720"/>
</dbReference>
<accession>A0A0J8C3D7</accession>
<proteinExistence type="predicted"/>
<reference evidence="1 2" key="1">
    <citation type="journal article" date="2014" name="Nature">
        <title>The genome of the recently domesticated crop plant sugar beet (Beta vulgaris).</title>
        <authorList>
            <person name="Dohm J.C."/>
            <person name="Minoche A.E."/>
            <person name="Holtgrawe D."/>
            <person name="Capella-Gutierrez S."/>
            <person name="Zakrzewski F."/>
            <person name="Tafer H."/>
            <person name="Rupp O."/>
            <person name="Sorensen T.R."/>
            <person name="Stracke R."/>
            <person name="Reinhardt R."/>
            <person name="Goesmann A."/>
            <person name="Kraft T."/>
            <person name="Schulz B."/>
            <person name="Stadler P.F."/>
            <person name="Schmidt T."/>
            <person name="Gabaldon T."/>
            <person name="Lehrach H."/>
            <person name="Weisshaar B."/>
            <person name="Himmelbauer H."/>
        </authorList>
    </citation>
    <scope>NUCLEOTIDE SEQUENCE [LARGE SCALE GENOMIC DNA]</scope>
    <source>
        <tissue evidence="1">Taproot</tissue>
    </source>
</reference>
<keyword evidence="2" id="KW-1185">Reference proteome</keyword>
<dbReference type="Proteomes" id="UP000035740">
    <property type="component" value="Chromosome 6"/>
</dbReference>
<evidence type="ECO:0000313" key="2">
    <source>
        <dbReference type="Proteomes" id="UP000035740"/>
    </source>
</evidence>
<organism evidence="1 2">
    <name type="scientific">Beta vulgaris subsp. vulgaris</name>
    <name type="common">Beet</name>
    <dbReference type="NCBI Taxonomy" id="3555"/>
    <lineage>
        <taxon>Eukaryota</taxon>
        <taxon>Viridiplantae</taxon>
        <taxon>Streptophyta</taxon>
        <taxon>Embryophyta</taxon>
        <taxon>Tracheophyta</taxon>
        <taxon>Spermatophyta</taxon>
        <taxon>Magnoliopsida</taxon>
        <taxon>eudicotyledons</taxon>
        <taxon>Gunneridae</taxon>
        <taxon>Pentapetalae</taxon>
        <taxon>Caryophyllales</taxon>
        <taxon>Chenopodiaceae</taxon>
        <taxon>Betoideae</taxon>
        <taxon>Beta</taxon>
    </lineage>
</organism>